<evidence type="ECO:0000256" key="6">
    <source>
        <dbReference type="ARBA" id="ARBA00023125"/>
    </source>
</evidence>
<evidence type="ECO:0000313" key="15">
    <source>
        <dbReference type="Proteomes" id="UP000050443"/>
    </source>
</evidence>
<dbReference type="STRING" id="362413.RC62_1367"/>
<proteinExistence type="inferred from homology"/>
<evidence type="ECO:0000256" key="8">
    <source>
        <dbReference type="ARBA" id="ARBA00034617"/>
    </source>
</evidence>
<dbReference type="PROSITE" id="PS51198">
    <property type="entry name" value="UVRD_HELICASE_ATP_BIND"/>
    <property type="match status" value="1"/>
</dbReference>
<evidence type="ECO:0000256" key="3">
    <source>
        <dbReference type="ARBA" id="ARBA00022801"/>
    </source>
</evidence>
<evidence type="ECO:0000256" key="11">
    <source>
        <dbReference type="ARBA" id="ARBA00048988"/>
    </source>
</evidence>
<evidence type="ECO:0000259" key="13">
    <source>
        <dbReference type="PROSITE" id="PS51198"/>
    </source>
</evidence>
<comment type="caution">
    <text evidence="14">The sequence shown here is derived from an EMBL/GenBank/DDBJ whole genome shotgun (WGS) entry which is preliminary data.</text>
</comment>
<dbReference type="PATRIC" id="fig|362413.3.peg.1334"/>
<evidence type="ECO:0000256" key="12">
    <source>
        <dbReference type="PROSITE-ProRule" id="PRU00560"/>
    </source>
</evidence>
<keyword evidence="2 12" id="KW-0547">Nucleotide-binding</keyword>
<name>A0A0Q0S7S2_9FLAO</name>
<dbReference type="GO" id="GO:0016887">
    <property type="term" value="F:ATP hydrolysis activity"/>
    <property type="evidence" value="ECO:0007669"/>
    <property type="project" value="RHEA"/>
</dbReference>
<keyword evidence="5 12" id="KW-0067">ATP-binding</keyword>
<dbReference type="InterPro" id="IPR000212">
    <property type="entry name" value="DNA_helicase_UvrD/REP"/>
</dbReference>
<dbReference type="SUPFAM" id="SSF52540">
    <property type="entry name" value="P-loop containing nucleoside triphosphate hydrolases"/>
    <property type="match status" value="1"/>
</dbReference>
<evidence type="ECO:0000256" key="1">
    <source>
        <dbReference type="ARBA" id="ARBA00009922"/>
    </source>
</evidence>
<dbReference type="OrthoDB" id="1100019at2"/>
<dbReference type="Gene3D" id="3.40.50.300">
    <property type="entry name" value="P-loop containing nucleotide triphosphate hydrolases"/>
    <property type="match status" value="3"/>
</dbReference>
<feature type="binding site" evidence="12">
    <location>
        <begin position="32"/>
        <end position="39"/>
    </location>
    <ligand>
        <name>ATP</name>
        <dbReference type="ChEBI" id="CHEBI:30616"/>
    </ligand>
</feature>
<gene>
    <name evidence="14" type="ORF">RC62_1367</name>
</gene>
<evidence type="ECO:0000256" key="10">
    <source>
        <dbReference type="ARBA" id="ARBA00034923"/>
    </source>
</evidence>
<dbReference type="InterPro" id="IPR027417">
    <property type="entry name" value="P-loop_NTPase"/>
</dbReference>
<dbReference type="Gene3D" id="1.10.486.10">
    <property type="entry name" value="PCRA, domain 4"/>
    <property type="match status" value="1"/>
</dbReference>
<evidence type="ECO:0000256" key="5">
    <source>
        <dbReference type="ARBA" id="ARBA00022840"/>
    </source>
</evidence>
<keyword evidence="7" id="KW-0413">Isomerase</keyword>
<dbReference type="Pfam" id="PF13361">
    <property type="entry name" value="UvrD_C"/>
    <property type="match status" value="2"/>
</dbReference>
<accession>A0A0Q0S7S2</accession>
<dbReference type="InterPro" id="IPR013986">
    <property type="entry name" value="DExx_box_DNA_helicase_dom_sf"/>
</dbReference>
<comment type="catalytic activity">
    <reaction evidence="8">
        <text>Couples ATP hydrolysis with the unwinding of duplex DNA by translocating in the 3'-5' direction.</text>
        <dbReference type="EC" id="5.6.2.4"/>
    </reaction>
</comment>
<protein>
    <recommendedName>
        <fullName evidence="9">DNA 3'-5' helicase</fullName>
        <ecNumber evidence="9">5.6.2.4</ecNumber>
    </recommendedName>
    <alternativeName>
        <fullName evidence="10">DNA 3'-5' helicase II</fullName>
    </alternativeName>
</protein>
<evidence type="ECO:0000256" key="9">
    <source>
        <dbReference type="ARBA" id="ARBA00034808"/>
    </source>
</evidence>
<evidence type="ECO:0000256" key="4">
    <source>
        <dbReference type="ARBA" id="ARBA00022806"/>
    </source>
</evidence>
<comment type="similarity">
    <text evidence="1">Belongs to the helicase family. UvrD subfamily.</text>
</comment>
<dbReference type="GO" id="GO:0005524">
    <property type="term" value="F:ATP binding"/>
    <property type="evidence" value="ECO:0007669"/>
    <property type="project" value="UniProtKB-UniRule"/>
</dbReference>
<comment type="catalytic activity">
    <reaction evidence="11">
        <text>ATP + H2O = ADP + phosphate + H(+)</text>
        <dbReference type="Rhea" id="RHEA:13065"/>
        <dbReference type="ChEBI" id="CHEBI:15377"/>
        <dbReference type="ChEBI" id="CHEBI:15378"/>
        <dbReference type="ChEBI" id="CHEBI:30616"/>
        <dbReference type="ChEBI" id="CHEBI:43474"/>
        <dbReference type="ChEBI" id="CHEBI:456216"/>
        <dbReference type="EC" id="5.6.2.4"/>
    </reaction>
</comment>
<dbReference type="Proteomes" id="UP000050443">
    <property type="component" value="Unassembled WGS sequence"/>
</dbReference>
<dbReference type="Pfam" id="PF00580">
    <property type="entry name" value="UvrD-helicase"/>
    <property type="match status" value="1"/>
</dbReference>
<dbReference type="InterPro" id="IPR014017">
    <property type="entry name" value="DNA_helicase_UvrD-like_C"/>
</dbReference>
<dbReference type="PANTHER" id="PTHR11070:SF2">
    <property type="entry name" value="ATP-DEPENDENT DNA HELICASE SRS2"/>
    <property type="match status" value="1"/>
</dbReference>
<dbReference type="GO" id="GO:0043138">
    <property type="term" value="F:3'-5' DNA helicase activity"/>
    <property type="evidence" value="ECO:0007669"/>
    <property type="project" value="UniProtKB-EC"/>
</dbReference>
<dbReference type="PANTHER" id="PTHR11070">
    <property type="entry name" value="UVRD / RECB / PCRA DNA HELICASE FAMILY MEMBER"/>
    <property type="match status" value="1"/>
</dbReference>
<keyword evidence="6" id="KW-0238">DNA-binding</keyword>
<organism evidence="14 15">
    <name type="scientific">Flavobacterium aquidurense</name>
    <dbReference type="NCBI Taxonomy" id="362413"/>
    <lineage>
        <taxon>Bacteria</taxon>
        <taxon>Pseudomonadati</taxon>
        <taxon>Bacteroidota</taxon>
        <taxon>Flavobacteriia</taxon>
        <taxon>Flavobacteriales</taxon>
        <taxon>Flavobacteriaceae</taxon>
        <taxon>Flavobacterium</taxon>
    </lineage>
</organism>
<dbReference type="GO" id="GO:0003677">
    <property type="term" value="F:DNA binding"/>
    <property type="evidence" value="ECO:0007669"/>
    <property type="project" value="UniProtKB-KW"/>
</dbReference>
<keyword evidence="3 12" id="KW-0378">Hydrolase</keyword>
<dbReference type="EC" id="5.6.2.4" evidence="9"/>
<sequence>MNNLFFEDLELIKKDDKQYEAYQSMSNSVIIAGPGSGKTRVLTLKAVTLAKSHIHKPCGLACISYSRESVRELKKRLKSYGYTASNKDFIGTVHSFSLLHVIQPFAHLYPEYNVIYPIKILPNDIENKLYHSTLKDLSIEDPYKLSLSDINKHRSLSLQGRSLVNMESSELIIKAAKIYEAKISETEYIDFTNIINLSAKIINEQEYVRETLRSQFPWLLVDEYQDLGKALHEMVLELVFYAGIKLYAVGDTNQSIYGFNGGYPDFLLELTDNDNLKTIELVSNYRSSQHIIDASIEALKPVPPYPKYVAGKRKDDIADFTFISCDNGMEPQYEVIAKKIIPNLLAREIALNEIGIIASSNSQIQHMAIFMKQEEIPSFIVKWSFENSAVVVWLQDCAQWCIDKETQSFEKLFIFWRNLINIHNDSRKNNVDIYLKTIFHKVLTNSLESNDCYEWLRHITDELKLRDTLINSEIYPNEIDNLDKLLSEAKLRNLKDSKIKRFANLGSPENEVTITTRHSSKGLEFEVVILLGMEEGNFPYYLNLNDEIALSEDQRLCYVCISRAKKACILLRSESFTKQTRWGEKTFSYPPSRFWVSLHEKFGNDQNTFTQNNYE</sequence>
<evidence type="ECO:0000256" key="2">
    <source>
        <dbReference type="ARBA" id="ARBA00022741"/>
    </source>
</evidence>
<keyword evidence="4 12" id="KW-0347">Helicase</keyword>
<dbReference type="Gene3D" id="1.10.10.160">
    <property type="match status" value="1"/>
</dbReference>
<dbReference type="RefSeq" id="WP_055096357.1">
    <property type="nucleotide sequence ID" value="NZ_JRLF01000012.1"/>
</dbReference>
<evidence type="ECO:0000256" key="7">
    <source>
        <dbReference type="ARBA" id="ARBA00023235"/>
    </source>
</evidence>
<reference evidence="14 15" key="1">
    <citation type="submission" date="2014-09" db="EMBL/GenBank/DDBJ databases">
        <title>Genome sequence of Flavobacterium aquidurense RC62.</title>
        <authorList>
            <person name="Kim J.F."/>
            <person name="Kwak M.-J."/>
        </authorList>
    </citation>
    <scope>NUCLEOTIDE SEQUENCE [LARGE SCALE GENOMIC DNA]</scope>
    <source>
        <strain evidence="14 15">RC62</strain>
    </source>
</reference>
<dbReference type="AlphaFoldDB" id="A0A0Q0S7S2"/>
<evidence type="ECO:0000313" key="14">
    <source>
        <dbReference type="EMBL" id="KQB39678.1"/>
    </source>
</evidence>
<dbReference type="GO" id="GO:0000725">
    <property type="term" value="P:recombinational repair"/>
    <property type="evidence" value="ECO:0007669"/>
    <property type="project" value="TreeGrafter"/>
</dbReference>
<dbReference type="EMBL" id="JRLF01000012">
    <property type="protein sequence ID" value="KQB39678.1"/>
    <property type="molecule type" value="Genomic_DNA"/>
</dbReference>
<feature type="domain" description="UvrD-like helicase ATP-binding" evidence="13">
    <location>
        <begin position="11"/>
        <end position="288"/>
    </location>
</feature>
<dbReference type="InterPro" id="IPR014016">
    <property type="entry name" value="UvrD-like_ATP-bd"/>
</dbReference>